<reference evidence="3 4" key="1">
    <citation type="submission" date="2016-10" db="EMBL/GenBank/DDBJ databases">
        <authorList>
            <person name="de Groot N.N."/>
        </authorList>
    </citation>
    <scope>NUCLEOTIDE SEQUENCE [LARGE SCALE GENOMIC DNA]</scope>
    <source>
        <strain evidence="3 4">DSM 14789</strain>
    </source>
</reference>
<evidence type="ECO:0000256" key="1">
    <source>
        <dbReference type="SAM" id="Coils"/>
    </source>
</evidence>
<name>A0A1G9HZH7_9GAMM</name>
<dbReference type="STRING" id="119000.SAMN05661010_00985"/>
<evidence type="ECO:0000313" key="4">
    <source>
        <dbReference type="Proteomes" id="UP000198654"/>
    </source>
</evidence>
<keyword evidence="1" id="KW-0175">Coiled coil</keyword>
<dbReference type="OrthoDB" id="6339631at2"/>
<organism evidence="3 4">
    <name type="scientific">Modicisalibacter muralis</name>
    <dbReference type="NCBI Taxonomy" id="119000"/>
    <lineage>
        <taxon>Bacteria</taxon>
        <taxon>Pseudomonadati</taxon>
        <taxon>Pseudomonadota</taxon>
        <taxon>Gammaproteobacteria</taxon>
        <taxon>Oceanospirillales</taxon>
        <taxon>Halomonadaceae</taxon>
        <taxon>Modicisalibacter</taxon>
    </lineage>
</organism>
<dbReference type="EMBL" id="FNGI01000002">
    <property type="protein sequence ID" value="SDL18369.1"/>
    <property type="molecule type" value="Genomic_DNA"/>
</dbReference>
<proteinExistence type="predicted"/>
<protein>
    <recommendedName>
        <fullName evidence="2">Toxin VasX N-terminal region domain-containing protein</fullName>
    </recommendedName>
</protein>
<dbReference type="CDD" id="cd20708">
    <property type="entry name" value="MIX_IV"/>
    <property type="match status" value="1"/>
</dbReference>
<dbReference type="AlphaFoldDB" id="A0A1G9HZH7"/>
<feature type="coiled-coil region" evidence="1">
    <location>
        <begin position="259"/>
        <end position="286"/>
    </location>
</feature>
<accession>A0A1G9HZH7</accession>
<dbReference type="Pfam" id="PF20249">
    <property type="entry name" value="VasX_N"/>
    <property type="match status" value="1"/>
</dbReference>
<evidence type="ECO:0000259" key="2">
    <source>
        <dbReference type="Pfam" id="PF20249"/>
    </source>
</evidence>
<dbReference type="Proteomes" id="UP000198654">
    <property type="component" value="Unassembled WGS sequence"/>
</dbReference>
<evidence type="ECO:0000313" key="3">
    <source>
        <dbReference type="EMBL" id="SDL18369.1"/>
    </source>
</evidence>
<dbReference type="RefSeq" id="WP_089726138.1">
    <property type="nucleotide sequence ID" value="NZ_FNGI01000002.1"/>
</dbReference>
<gene>
    <name evidence="3" type="ORF">SAMN05661010_00985</name>
</gene>
<sequence>MSPVQCPLLAAIIPVRYAIGCEEAASEFLAGLPLPELSGRCISESAAQDEQALAYVARPLRDGWCYVWLGAQQRLVEYQVSQGALEETSRGGPVVMPGGGPYLFLPAGETAMLAWSPVRWSDAHYAELQGNASQRDALMRPITPGQGPASGPLEWATQVPELVGADNATFAWSSEPHGDLPRWEALMPQLTQAEIQAVAVVDDPWGVVIELAYLYRRGLAQREDWFAKEGEERILAQHIMALAKQNREFWAEIPSLADYSRIEEAAKRYDADIAELQSRLAGLVADWQRWMETLWTQGDVASLAAAQAHFDPALAEHHDAMETLWTATLLGPTQSQQGVALVERLMNPEQGPQSDTTWHSLWTVVLSSGQQLTPSDVSRMLIAGDLAMESDWQGWANSLNQLSANLGQGVVAFREGLFIALGPVVGPLLKQHGATSVHNTLVAGYFAAALARGGQRLSAEAVPARQMLDWLNEPAARAAGAPPSLSQLRPDLLPELEGKRIMTLRLAANDAAPARGNPYVDALDSAGLKILILGVNIGILVKADENIDEKGWSVKTGTSFFSSLLGTASVVGAISQQMLELNAEKIQMTEGMSKMWKSRYGFFLIAGQATNFALGAATAFDTIYFGKQALDSLAKGDGDSAAIQAGMSAASAGQAALAARAFWLYRQARAALAMREAAQAAALASRAGTPGLMLSLVLLVVGGAISLQFTRETPLQQWLRNTRFGNNPAAWAGDLQKELDKLFHLIYAPRLRLERRDTWNHALNTRYQSVWLLVEFPGATPPFPGMFTFQAKAHWSAGWFGDEARDVVITEKELELDIGGQHANGPVYRRIYHEGREDESLSRLSGTLYYRPRPGLTLSPIEIIID</sequence>
<feature type="domain" description="Toxin VasX N-terminal region" evidence="2">
    <location>
        <begin position="10"/>
        <end position="146"/>
    </location>
</feature>
<keyword evidence="4" id="KW-1185">Reference proteome</keyword>
<dbReference type="InterPro" id="IPR046864">
    <property type="entry name" value="VasX_N"/>
</dbReference>